<name>A0A4C1UPP1_EUMVA</name>
<comment type="caution">
    <text evidence="2">The sequence shown here is derived from an EMBL/GenBank/DDBJ whole genome shotgun (WGS) entry which is preliminary data.</text>
</comment>
<protein>
    <submittedName>
        <fullName evidence="2">Uncharacterized protein</fullName>
    </submittedName>
</protein>
<dbReference type="AlphaFoldDB" id="A0A4C1UPP1"/>
<evidence type="ECO:0000256" key="1">
    <source>
        <dbReference type="SAM" id="MobiDB-lite"/>
    </source>
</evidence>
<evidence type="ECO:0000313" key="2">
    <source>
        <dbReference type="EMBL" id="GBP28408.1"/>
    </source>
</evidence>
<sequence length="118" mass="12758">MTYILNVCHNNVHESRADPSESWGVIISSGPGLCLTTLLELQPVLLLKLGCELRSMHSKNDFANAMNDICKRPQNSAGCQDICSKHSGPPPLTLGTPSQTASSRPLRPHPDDGARARI</sequence>
<proteinExistence type="predicted"/>
<gene>
    <name evidence="2" type="ORF">EVAR_102981_1</name>
</gene>
<dbReference type="Proteomes" id="UP000299102">
    <property type="component" value="Unassembled WGS sequence"/>
</dbReference>
<feature type="compositionally biased region" description="Basic and acidic residues" evidence="1">
    <location>
        <begin position="108"/>
        <end position="118"/>
    </location>
</feature>
<feature type="region of interest" description="Disordered" evidence="1">
    <location>
        <begin position="76"/>
        <end position="118"/>
    </location>
</feature>
<reference evidence="2 3" key="1">
    <citation type="journal article" date="2019" name="Commun. Biol.">
        <title>The bagworm genome reveals a unique fibroin gene that provides high tensile strength.</title>
        <authorList>
            <person name="Kono N."/>
            <person name="Nakamura H."/>
            <person name="Ohtoshi R."/>
            <person name="Tomita M."/>
            <person name="Numata K."/>
            <person name="Arakawa K."/>
        </authorList>
    </citation>
    <scope>NUCLEOTIDE SEQUENCE [LARGE SCALE GENOMIC DNA]</scope>
</reference>
<evidence type="ECO:0000313" key="3">
    <source>
        <dbReference type="Proteomes" id="UP000299102"/>
    </source>
</evidence>
<organism evidence="2 3">
    <name type="scientific">Eumeta variegata</name>
    <name type="common">Bagworm moth</name>
    <name type="synonym">Eumeta japonica</name>
    <dbReference type="NCBI Taxonomy" id="151549"/>
    <lineage>
        <taxon>Eukaryota</taxon>
        <taxon>Metazoa</taxon>
        <taxon>Ecdysozoa</taxon>
        <taxon>Arthropoda</taxon>
        <taxon>Hexapoda</taxon>
        <taxon>Insecta</taxon>
        <taxon>Pterygota</taxon>
        <taxon>Neoptera</taxon>
        <taxon>Endopterygota</taxon>
        <taxon>Lepidoptera</taxon>
        <taxon>Glossata</taxon>
        <taxon>Ditrysia</taxon>
        <taxon>Tineoidea</taxon>
        <taxon>Psychidae</taxon>
        <taxon>Oiketicinae</taxon>
        <taxon>Eumeta</taxon>
    </lineage>
</organism>
<accession>A0A4C1UPP1</accession>
<keyword evidence="3" id="KW-1185">Reference proteome</keyword>
<dbReference type="EMBL" id="BGZK01000206">
    <property type="protein sequence ID" value="GBP28408.1"/>
    <property type="molecule type" value="Genomic_DNA"/>
</dbReference>